<evidence type="ECO:0000313" key="5">
    <source>
        <dbReference type="Proteomes" id="UP000175829"/>
    </source>
</evidence>
<feature type="region of interest" description="Disordered" evidence="2">
    <location>
        <begin position="284"/>
        <end position="303"/>
    </location>
</feature>
<feature type="domain" description="STAS" evidence="3">
    <location>
        <begin position="164"/>
        <end position="275"/>
    </location>
</feature>
<dbReference type="CDD" id="cd07041">
    <property type="entry name" value="STAS_RsbR_RsbS_like"/>
    <property type="match status" value="1"/>
</dbReference>
<dbReference type="InterPro" id="IPR025751">
    <property type="entry name" value="RsbRD_N_dom"/>
</dbReference>
<dbReference type="Pfam" id="PF01740">
    <property type="entry name" value="STAS"/>
    <property type="match status" value="1"/>
</dbReference>
<dbReference type="PANTHER" id="PTHR33745">
    <property type="entry name" value="RSBT ANTAGONIST PROTEIN RSBS-RELATED"/>
    <property type="match status" value="1"/>
</dbReference>
<accession>A0A1E7K6X0</accession>
<evidence type="ECO:0000256" key="2">
    <source>
        <dbReference type="SAM" id="MobiDB-lite"/>
    </source>
</evidence>
<evidence type="ECO:0000313" key="4">
    <source>
        <dbReference type="EMBL" id="OEU99635.1"/>
    </source>
</evidence>
<gene>
    <name evidence="4" type="ORF">AN217_19505</name>
</gene>
<organism evidence="4 5">
    <name type="scientific">Streptomyces qinglanensis</name>
    <dbReference type="NCBI Taxonomy" id="943816"/>
    <lineage>
        <taxon>Bacteria</taxon>
        <taxon>Bacillati</taxon>
        <taxon>Actinomycetota</taxon>
        <taxon>Actinomycetes</taxon>
        <taxon>Kitasatosporales</taxon>
        <taxon>Streptomycetaceae</taxon>
        <taxon>Streptomyces</taxon>
    </lineage>
</organism>
<protein>
    <submittedName>
        <fullName evidence="4">Anti-anti-sigma factor</fullName>
    </submittedName>
</protein>
<dbReference type="PATRIC" id="fig|943816.4.peg.3409"/>
<dbReference type="InterPro" id="IPR002645">
    <property type="entry name" value="STAS_dom"/>
</dbReference>
<dbReference type="InterPro" id="IPR051932">
    <property type="entry name" value="Bact_StressResp_Reg"/>
</dbReference>
<evidence type="ECO:0000256" key="1">
    <source>
        <dbReference type="ARBA" id="ARBA00022553"/>
    </source>
</evidence>
<name>A0A1E7K6X0_9ACTN</name>
<dbReference type="EMBL" id="LJGV01000022">
    <property type="protein sequence ID" value="OEU99635.1"/>
    <property type="molecule type" value="Genomic_DNA"/>
</dbReference>
<dbReference type="Gene3D" id="3.30.750.24">
    <property type="entry name" value="STAS domain"/>
    <property type="match status" value="1"/>
</dbReference>
<dbReference type="Pfam" id="PF14361">
    <property type="entry name" value="RsbRD_N"/>
    <property type="match status" value="1"/>
</dbReference>
<keyword evidence="1" id="KW-0597">Phosphoprotein</keyword>
<proteinExistence type="predicted"/>
<dbReference type="InterPro" id="IPR036513">
    <property type="entry name" value="STAS_dom_sf"/>
</dbReference>
<evidence type="ECO:0000259" key="3">
    <source>
        <dbReference type="PROSITE" id="PS50801"/>
    </source>
</evidence>
<reference evidence="4 5" key="1">
    <citation type="journal article" date="2016" name="Front. Microbiol.">
        <title>Comparative Genomics Analysis of Streptomyces Species Reveals Their Adaptation to the Marine Environment and Their Diversity at the Genomic Level.</title>
        <authorList>
            <person name="Tian X."/>
            <person name="Zhang Z."/>
            <person name="Yang T."/>
            <person name="Chen M."/>
            <person name="Li J."/>
            <person name="Chen F."/>
            <person name="Yang J."/>
            <person name="Li W."/>
            <person name="Zhang B."/>
            <person name="Zhang Z."/>
            <person name="Wu J."/>
            <person name="Zhang C."/>
            <person name="Long L."/>
            <person name="Xiao J."/>
        </authorList>
    </citation>
    <scope>NUCLEOTIDE SEQUENCE [LARGE SCALE GENOMIC DNA]</scope>
    <source>
        <strain evidence="4 5">SCSIO M10379</strain>
    </source>
</reference>
<dbReference type="AlphaFoldDB" id="A0A1E7K6X0"/>
<dbReference type="RefSeq" id="WP_019359366.1">
    <property type="nucleotide sequence ID" value="NZ_LJGV01000022.1"/>
</dbReference>
<comment type="caution">
    <text evidence="4">The sequence shown here is derived from an EMBL/GenBank/DDBJ whole genome shotgun (WGS) entry which is preliminary data.</text>
</comment>
<sequence>MSVTESALRERLCEALVRRGDEIADRWVRQQVERVSLSEGLAQEDLHEEADALVAALRRGMASELPTDRVVASHQELREAVIDMSMRRARAGSSPTAISLSVLALKDVLLEAAQQESLAADDMLAAALLLNRLLDAAGALCFETYVEGREEIIRRQSRQLLEVSTPVVRLWRHVLAVPLVGTLDTARSQVVMETLLEAIQQHEATVAIIDITGVPTVDTSVAQHLMQTVQAVRMMGADCVISGIRPAIAQTIVQLGIDLSDILTRANLADALATAVRLTGEDGAGTVSGPLSAPGAPEVRAAP</sequence>
<dbReference type="PANTHER" id="PTHR33745:SF3">
    <property type="entry name" value="RSBT CO-ANTAGONIST PROTEIN RSBRC"/>
    <property type="match status" value="1"/>
</dbReference>
<dbReference type="Proteomes" id="UP000175829">
    <property type="component" value="Unassembled WGS sequence"/>
</dbReference>
<dbReference type="PROSITE" id="PS50801">
    <property type="entry name" value="STAS"/>
    <property type="match status" value="1"/>
</dbReference>
<dbReference type="SUPFAM" id="SSF52091">
    <property type="entry name" value="SpoIIaa-like"/>
    <property type="match status" value="1"/>
</dbReference>